<reference evidence="3" key="1">
    <citation type="submission" date="2015-03" db="EMBL/GenBank/DDBJ databases">
        <title>Draft genome sequence of Mizugakiibacter sediminis skMP5.</title>
        <authorList>
            <person name="Watanabe T."/>
            <person name="Kojima H."/>
            <person name="Fukui M."/>
        </authorList>
    </citation>
    <scope>NUCLEOTIDE SEQUENCE</scope>
    <source>
        <strain evidence="3">SkMP5</strain>
    </source>
</reference>
<name>A0A0K8QLP7_9GAMM</name>
<evidence type="ECO:0000313" key="5">
    <source>
        <dbReference type="Proteomes" id="UP000253740"/>
    </source>
</evidence>
<dbReference type="RefSeq" id="WP_062535043.1">
    <property type="nucleotide sequence ID" value="NZ_DF970159.1"/>
</dbReference>
<accession>A0A0K8QLP7</accession>
<dbReference type="OrthoDB" id="9794208at2"/>
<dbReference type="SUPFAM" id="SSF53335">
    <property type="entry name" value="S-adenosyl-L-methionine-dependent methyltransferases"/>
    <property type="match status" value="1"/>
</dbReference>
<evidence type="ECO:0000256" key="1">
    <source>
        <dbReference type="ARBA" id="ARBA00022603"/>
    </source>
</evidence>
<protein>
    <recommendedName>
        <fullName evidence="6">SAM-dependent methyltransferase</fullName>
    </recommendedName>
</protein>
<dbReference type="Gene3D" id="3.40.50.12710">
    <property type="match status" value="1"/>
</dbReference>
<evidence type="ECO:0000313" key="3">
    <source>
        <dbReference type="EMBL" id="GAN45525.1"/>
    </source>
</evidence>
<dbReference type="AlphaFoldDB" id="A0A0K8QLP7"/>
<dbReference type="EMBL" id="DF970159">
    <property type="protein sequence ID" value="GAP65352.1"/>
    <property type="molecule type" value="Genomic_DNA"/>
</dbReference>
<evidence type="ECO:0000256" key="2">
    <source>
        <dbReference type="ARBA" id="ARBA00022679"/>
    </source>
</evidence>
<keyword evidence="2" id="KW-0808">Transferase</keyword>
<dbReference type="PANTHER" id="PTHR12049:SF7">
    <property type="entry name" value="PROTEIN ARGININE METHYLTRANSFERASE NDUFAF7, MITOCHONDRIAL"/>
    <property type="match status" value="1"/>
</dbReference>
<dbReference type="EMBL" id="DF952381">
    <property type="protein sequence ID" value="GAN45525.1"/>
    <property type="molecule type" value="Genomic_DNA"/>
</dbReference>
<dbReference type="InterPro" id="IPR029063">
    <property type="entry name" value="SAM-dependent_MTases_sf"/>
</dbReference>
<reference evidence="4" key="2">
    <citation type="submission" date="2015-08" db="EMBL/GenBank/DDBJ databases">
        <title>Complete DNA Sequence of Pseudomonas syringae pv. actinidiae, the Causal Agent of Kiwifruit Canker Disease.</title>
        <authorList>
            <person name="Rikkerink E.H.A."/>
            <person name="Fineran P.C."/>
        </authorList>
    </citation>
    <scope>NUCLEOTIDE SEQUENCE</scope>
    <source>
        <strain evidence="4">SkMP5</strain>
    </source>
</reference>
<sequence>MSTPLPEPSADERALSQRLRDLLREEIAAHGHIPFSRFMERCLYAPGLGYYSAGRTKFGAAGDFVTAPELGELFARCVVNAVLSALRTLGPQADFLELGGGSGAFAEVALRALADADALPRRYLILEPSADLRERQQARLRAALPPELSARAQWLERPPQEPWRGVLFANEVIDALPATRFTVRHGEVLEECVALDGEGRFARVDRPTDPLVTGAVRHLEADLGQPFADGYRSELLPQLPYWMQAVAGSLEAGLMLFVDYGYPRREYYLPERSDGTLVAHYRHRAHADPYHLPGLQDLTAFVDFTALAEAGNSAGFGVGAYLPQAQFLIASGLAEAFAAASEAAPDDAARYRLAQEAKRLTLPGEMGERFQVMLFARGLDAVALPAEVLLADQGHRL</sequence>
<proteinExistence type="predicted"/>
<evidence type="ECO:0000313" key="4">
    <source>
        <dbReference type="EMBL" id="GAP65352.1"/>
    </source>
</evidence>
<keyword evidence="5" id="KW-1185">Reference proteome</keyword>
<organism evidence="4">
    <name type="scientific">Mizugakiibacter sediminis</name>
    <dbReference type="NCBI Taxonomy" id="1475481"/>
    <lineage>
        <taxon>Bacteria</taxon>
        <taxon>Pseudomonadati</taxon>
        <taxon>Pseudomonadota</taxon>
        <taxon>Gammaproteobacteria</taxon>
        <taxon>Lysobacterales</taxon>
        <taxon>Rhodanobacteraceae</taxon>
        <taxon>Mizugakiibacter</taxon>
    </lineage>
</organism>
<dbReference type="GO" id="GO:0032259">
    <property type="term" value="P:methylation"/>
    <property type="evidence" value="ECO:0007669"/>
    <property type="project" value="UniProtKB-KW"/>
</dbReference>
<dbReference type="Pfam" id="PF02636">
    <property type="entry name" value="Methyltransf_28"/>
    <property type="match status" value="1"/>
</dbReference>
<dbReference type="InterPro" id="IPR038375">
    <property type="entry name" value="NDUFAF7_sf"/>
</dbReference>
<dbReference type="GO" id="GO:0035243">
    <property type="term" value="F:protein-arginine omega-N symmetric methyltransferase activity"/>
    <property type="evidence" value="ECO:0007669"/>
    <property type="project" value="TreeGrafter"/>
</dbReference>
<dbReference type="InterPro" id="IPR003788">
    <property type="entry name" value="NDUFAF7"/>
</dbReference>
<dbReference type="Proteomes" id="UP000253740">
    <property type="component" value="Unassembled WGS sequence"/>
</dbReference>
<keyword evidence="1" id="KW-0489">Methyltransferase</keyword>
<evidence type="ECO:0008006" key="6">
    <source>
        <dbReference type="Google" id="ProtNLM"/>
    </source>
</evidence>
<dbReference type="STRING" id="1475481.GCA_000953855_00651"/>
<dbReference type="HOGENOM" id="CLU_024840_1_0_6"/>
<dbReference type="PANTHER" id="PTHR12049">
    <property type="entry name" value="PROTEIN ARGININE METHYLTRANSFERASE NDUFAF7, MITOCHONDRIAL"/>
    <property type="match status" value="1"/>
</dbReference>
<gene>
    <name evidence="3" type="ORF">MBSD_2074</name>
    <name evidence="4" type="ORF">MBSD_n0641</name>
</gene>